<protein>
    <recommendedName>
        <fullName evidence="4">DUF3784 domain-containing protein</fullName>
    </recommendedName>
</protein>
<sequence length="94" mass="10646">MIRIGLIIFAVLLFAVSYYLLMKNEGFLALIKNNPENLKFLRHFGLIYAALGVSGILLAIINHRIPTFIYLFLVFIVASFFGIRLAKKITIDKG</sequence>
<name>A0ABS6TE20_9ENTE</name>
<feature type="transmembrane region" description="Helical" evidence="1">
    <location>
        <begin position="6"/>
        <end position="22"/>
    </location>
</feature>
<reference evidence="2 3" key="1">
    <citation type="submission" date="2021-06" db="EMBL/GenBank/DDBJ databases">
        <title>Enterococcus alishanensis sp. nov., a novel lactic acid bacterium isolated from fresh coffee beans.</title>
        <authorList>
            <person name="Chen Y.-S."/>
        </authorList>
    </citation>
    <scope>NUCLEOTIDE SEQUENCE [LARGE SCALE GENOMIC DNA]</scope>
    <source>
        <strain evidence="2 3">ALS3</strain>
    </source>
</reference>
<dbReference type="EMBL" id="JAHUZB010000004">
    <property type="protein sequence ID" value="MBV7391153.1"/>
    <property type="molecule type" value="Genomic_DNA"/>
</dbReference>
<keyword evidence="1" id="KW-0812">Transmembrane</keyword>
<keyword evidence="1" id="KW-0472">Membrane</keyword>
<feature type="transmembrane region" description="Helical" evidence="1">
    <location>
        <begin position="67"/>
        <end position="86"/>
    </location>
</feature>
<evidence type="ECO:0000313" key="2">
    <source>
        <dbReference type="EMBL" id="MBV7391153.1"/>
    </source>
</evidence>
<accession>A0ABS6TE20</accession>
<feature type="transmembrane region" description="Helical" evidence="1">
    <location>
        <begin position="43"/>
        <end position="61"/>
    </location>
</feature>
<evidence type="ECO:0000256" key="1">
    <source>
        <dbReference type="SAM" id="Phobius"/>
    </source>
</evidence>
<proteinExistence type="predicted"/>
<keyword evidence="3" id="KW-1185">Reference proteome</keyword>
<keyword evidence="1" id="KW-1133">Transmembrane helix</keyword>
<dbReference type="Proteomes" id="UP000774130">
    <property type="component" value="Unassembled WGS sequence"/>
</dbReference>
<organism evidence="2 3">
    <name type="scientific">Enterococcus alishanensis</name>
    <dbReference type="NCBI Taxonomy" id="1303817"/>
    <lineage>
        <taxon>Bacteria</taxon>
        <taxon>Bacillati</taxon>
        <taxon>Bacillota</taxon>
        <taxon>Bacilli</taxon>
        <taxon>Lactobacillales</taxon>
        <taxon>Enterococcaceae</taxon>
        <taxon>Enterococcus</taxon>
    </lineage>
</organism>
<evidence type="ECO:0000313" key="3">
    <source>
        <dbReference type="Proteomes" id="UP000774130"/>
    </source>
</evidence>
<evidence type="ECO:0008006" key="4">
    <source>
        <dbReference type="Google" id="ProtNLM"/>
    </source>
</evidence>
<gene>
    <name evidence="2" type="ORF">KUA55_10715</name>
</gene>
<comment type="caution">
    <text evidence="2">The sequence shown here is derived from an EMBL/GenBank/DDBJ whole genome shotgun (WGS) entry which is preliminary data.</text>
</comment>
<dbReference type="RefSeq" id="WP_218326255.1">
    <property type="nucleotide sequence ID" value="NZ_JAHUZB010000004.1"/>
</dbReference>